<feature type="transmembrane region" description="Helical" evidence="4">
    <location>
        <begin position="574"/>
        <end position="592"/>
    </location>
</feature>
<keyword evidence="4" id="KW-0812">Transmembrane</keyword>
<dbReference type="Pfam" id="PF00530">
    <property type="entry name" value="SRCR"/>
    <property type="match status" value="1"/>
</dbReference>
<gene>
    <name evidence="6" type="ORF">TL16_g09639</name>
</gene>
<protein>
    <recommendedName>
        <fullName evidence="5">SRCR domain-containing protein</fullName>
    </recommendedName>
</protein>
<keyword evidence="3" id="KW-1015">Disulfide bond</keyword>
<dbReference type="PANTHER" id="PTHR19331:SF487">
    <property type="entry name" value="SOLUBLE SCAVENGER RECEPTOR CYSTEINE-RICH DOMAIN-CONTAINING PROTEIN SSC5D"/>
    <property type="match status" value="1"/>
</dbReference>
<dbReference type="AlphaFoldDB" id="A0A9W7B3X8"/>
<dbReference type="PANTHER" id="PTHR19331">
    <property type="entry name" value="SCAVENGER RECEPTOR DOMAIN-CONTAINING"/>
    <property type="match status" value="1"/>
</dbReference>
<evidence type="ECO:0000313" key="7">
    <source>
        <dbReference type="Proteomes" id="UP001162640"/>
    </source>
</evidence>
<feature type="transmembrane region" description="Helical" evidence="4">
    <location>
        <begin position="494"/>
        <end position="517"/>
    </location>
</feature>
<accession>A0A9W7B3X8</accession>
<comment type="caution">
    <text evidence="6">The sequence shown here is derived from an EMBL/GenBank/DDBJ whole genome shotgun (WGS) entry which is preliminary data.</text>
</comment>
<feature type="transmembrane region" description="Helical" evidence="4">
    <location>
        <begin position="637"/>
        <end position="655"/>
    </location>
</feature>
<organism evidence="6 7">
    <name type="scientific">Triparma laevis f. inornata</name>
    <dbReference type="NCBI Taxonomy" id="1714386"/>
    <lineage>
        <taxon>Eukaryota</taxon>
        <taxon>Sar</taxon>
        <taxon>Stramenopiles</taxon>
        <taxon>Ochrophyta</taxon>
        <taxon>Bolidophyceae</taxon>
        <taxon>Parmales</taxon>
        <taxon>Triparmaceae</taxon>
        <taxon>Triparma</taxon>
    </lineage>
</organism>
<dbReference type="SUPFAM" id="SSF57184">
    <property type="entry name" value="Growth factor receptor domain"/>
    <property type="match status" value="1"/>
</dbReference>
<dbReference type="PROSITE" id="PS50287">
    <property type="entry name" value="SRCR_2"/>
    <property type="match status" value="2"/>
</dbReference>
<dbReference type="SMART" id="SM00202">
    <property type="entry name" value="SR"/>
    <property type="match status" value="1"/>
</dbReference>
<dbReference type="InterPro" id="IPR036772">
    <property type="entry name" value="SRCR-like_dom_sf"/>
</dbReference>
<dbReference type="InterPro" id="IPR009030">
    <property type="entry name" value="Growth_fac_rcpt_cys_sf"/>
</dbReference>
<name>A0A9W7B3X8_9STRA</name>
<evidence type="ECO:0000256" key="2">
    <source>
        <dbReference type="ARBA" id="ARBA00022737"/>
    </source>
</evidence>
<dbReference type="SUPFAM" id="SSF56487">
    <property type="entry name" value="SRCR-like"/>
    <property type="match status" value="2"/>
</dbReference>
<keyword evidence="2" id="KW-0677">Repeat</keyword>
<evidence type="ECO:0000313" key="6">
    <source>
        <dbReference type="EMBL" id="GMH83564.1"/>
    </source>
</evidence>
<keyword evidence="4" id="KW-0472">Membrane</keyword>
<dbReference type="Proteomes" id="UP001162640">
    <property type="component" value="Unassembled WGS sequence"/>
</dbReference>
<reference evidence="7" key="1">
    <citation type="journal article" date="2023" name="Commun. Biol.">
        <title>Genome analysis of Parmales, the sister group of diatoms, reveals the evolutionary specialization of diatoms from phago-mixotrophs to photoautotrophs.</title>
        <authorList>
            <person name="Ban H."/>
            <person name="Sato S."/>
            <person name="Yoshikawa S."/>
            <person name="Yamada K."/>
            <person name="Nakamura Y."/>
            <person name="Ichinomiya M."/>
            <person name="Sato N."/>
            <person name="Blanc-Mathieu R."/>
            <person name="Endo H."/>
            <person name="Kuwata A."/>
            <person name="Ogata H."/>
        </authorList>
    </citation>
    <scope>NUCLEOTIDE SEQUENCE [LARGE SCALE GENOMIC DNA]</scope>
</reference>
<dbReference type="InterPro" id="IPR011641">
    <property type="entry name" value="Tyr-kin_ephrin_A/B_rcpt-like"/>
</dbReference>
<dbReference type="SMART" id="SM01411">
    <property type="entry name" value="Ephrin_rec_like"/>
    <property type="match status" value="2"/>
</dbReference>
<feature type="transmembrane region" description="Helical" evidence="4">
    <location>
        <begin position="612"/>
        <end position="630"/>
    </location>
</feature>
<evidence type="ECO:0000256" key="3">
    <source>
        <dbReference type="ARBA" id="ARBA00023157"/>
    </source>
</evidence>
<keyword evidence="4" id="KW-1133">Transmembrane helix</keyword>
<dbReference type="Pfam" id="PF07699">
    <property type="entry name" value="Ephrin_rec_like"/>
    <property type="match status" value="1"/>
</dbReference>
<keyword evidence="1" id="KW-0732">Signal</keyword>
<proteinExistence type="predicted"/>
<sequence length="775" mass="84871">MERQNAHIAMPGNILPKPVYVAIASLDITESISCALGNGVSLISALSPTGRLEDTNAIRMRDNDENSPTFDSEGVVRGRVEVMKNDQLGWATVNSLLWDDGDAFITCRQIGTDLGYITVSREALEPSDIPVGSGETISIEVCPPGTQNILLCPPSNPLDIGFLGDLTYEMDVGIKCEFRQPVKMTCAICPAGTYSDAIGTSICTSCSEGTANANPGATSESDCTTCSSGFLAEDQSYCVCGKGSGGDHSGQMSIATGRLQDGTGARIRDSDDNSPTFEIEGVVRGRLEVKPSGKTIWGTISGTTISGGNWDDNDALVACRQIAEETGYFLVDGTAVSEDNAPTGSGEVIWENVGCSGNEVTLESCSKEPATSNHHPLDVGITCKFRRADECQECPAGKFSDIVGFKPCSKRAGGRYSSLTSADSSATCLACVHKLHGRSLQQHARRHFSRHMSRTVGSMYDCYEDPERDYKSFLVSDPSIICTGFGFTENIDRILIHLYAGGIVLFIGFGFPLVTFFKIRSLKRADKLDAYSSFATVYQFYNTNAPHFESVQLFRKAFLNLVLKLVKNPISESLLCMFINGSYLFIVLKVRLTTYFPRRVLGNRNLFHLSEVSGSVASLGGNFLAVIAAFDQRLVNVLGCSLASLNVGFATLFLIEYTLELRRSKQYADRNGKVTTNSNDRELIYAIKEWNYMQAILLDFSEEARDQVLRQELLDGLLFMHSRIVMAITTDLVARETAKHEYCTFGAKKEKVNRYYTQPLRKDGKEYQKILARVG</sequence>
<dbReference type="GO" id="GO:0016020">
    <property type="term" value="C:membrane"/>
    <property type="evidence" value="ECO:0007669"/>
    <property type="project" value="InterPro"/>
</dbReference>
<dbReference type="Gene3D" id="2.10.50.10">
    <property type="entry name" value="Tumor Necrosis Factor Receptor, subunit A, domain 2"/>
    <property type="match status" value="1"/>
</dbReference>
<dbReference type="Gene3D" id="3.10.250.10">
    <property type="entry name" value="SRCR-like domain"/>
    <property type="match status" value="2"/>
</dbReference>
<evidence type="ECO:0000259" key="5">
    <source>
        <dbReference type="PROSITE" id="PS50287"/>
    </source>
</evidence>
<dbReference type="EMBL" id="BLQM01000330">
    <property type="protein sequence ID" value="GMH83564.1"/>
    <property type="molecule type" value="Genomic_DNA"/>
</dbReference>
<feature type="domain" description="SRCR" evidence="5">
    <location>
        <begin position="58"/>
        <end position="177"/>
    </location>
</feature>
<evidence type="ECO:0000256" key="1">
    <source>
        <dbReference type="ARBA" id="ARBA00022729"/>
    </source>
</evidence>
<evidence type="ECO:0000256" key="4">
    <source>
        <dbReference type="SAM" id="Phobius"/>
    </source>
</evidence>
<dbReference type="InterPro" id="IPR001190">
    <property type="entry name" value="SRCR"/>
</dbReference>
<feature type="domain" description="SRCR" evidence="5">
    <location>
        <begin position="265"/>
        <end position="384"/>
    </location>
</feature>